<dbReference type="SUPFAM" id="SSF52540">
    <property type="entry name" value="P-loop containing nucleoside triphosphate hydrolases"/>
    <property type="match status" value="1"/>
</dbReference>
<dbReference type="Proteomes" id="UP000647491">
    <property type="component" value="Unassembled WGS sequence"/>
</dbReference>
<dbReference type="InterPro" id="IPR003593">
    <property type="entry name" value="AAA+_ATPase"/>
</dbReference>
<evidence type="ECO:0000259" key="5">
    <source>
        <dbReference type="PROSITE" id="PS50893"/>
    </source>
</evidence>
<protein>
    <submittedName>
        <fullName evidence="6">ABC transporter ATP-binding protein</fullName>
    </submittedName>
</protein>
<dbReference type="EMBL" id="JACRTJ010000027">
    <property type="protein sequence ID" value="MBC8600052.1"/>
    <property type="molecule type" value="Genomic_DNA"/>
</dbReference>
<evidence type="ECO:0000256" key="1">
    <source>
        <dbReference type="ARBA" id="ARBA00005417"/>
    </source>
</evidence>
<evidence type="ECO:0000256" key="3">
    <source>
        <dbReference type="ARBA" id="ARBA00022741"/>
    </source>
</evidence>
<evidence type="ECO:0000313" key="6">
    <source>
        <dbReference type="EMBL" id="MBC8600052.1"/>
    </source>
</evidence>
<dbReference type="InterPro" id="IPR027417">
    <property type="entry name" value="P-loop_NTPase"/>
</dbReference>
<dbReference type="CDD" id="cd03230">
    <property type="entry name" value="ABC_DR_subfamily_A"/>
    <property type="match status" value="1"/>
</dbReference>
<dbReference type="InterPro" id="IPR050763">
    <property type="entry name" value="ABC_transporter_ATP-binding"/>
</dbReference>
<keyword evidence="3" id="KW-0547">Nucleotide-binding</keyword>
<reference evidence="6 7" key="1">
    <citation type="submission" date="2020-08" db="EMBL/GenBank/DDBJ databases">
        <title>Genome public.</title>
        <authorList>
            <person name="Liu C."/>
            <person name="Sun Q."/>
        </authorList>
    </citation>
    <scope>NUCLEOTIDE SEQUENCE [LARGE SCALE GENOMIC DNA]</scope>
    <source>
        <strain evidence="6 7">BX10</strain>
    </source>
</reference>
<dbReference type="SMART" id="SM00382">
    <property type="entry name" value="AAA"/>
    <property type="match status" value="1"/>
</dbReference>
<organism evidence="6 7">
    <name type="scientific">Enterocloster hominis</name>
    <name type="common">ex Liu et al. 2021</name>
    <dbReference type="NCBI Taxonomy" id="2763663"/>
    <lineage>
        <taxon>Bacteria</taxon>
        <taxon>Bacillati</taxon>
        <taxon>Bacillota</taxon>
        <taxon>Clostridia</taxon>
        <taxon>Lachnospirales</taxon>
        <taxon>Lachnospiraceae</taxon>
        <taxon>Enterocloster</taxon>
    </lineage>
</organism>
<dbReference type="PROSITE" id="PS50893">
    <property type="entry name" value="ABC_TRANSPORTER_2"/>
    <property type="match status" value="1"/>
</dbReference>
<accession>A0ABR7NVB6</accession>
<name>A0ABR7NVB6_9FIRM</name>
<dbReference type="Pfam" id="PF00005">
    <property type="entry name" value="ABC_tran"/>
    <property type="match status" value="1"/>
</dbReference>
<evidence type="ECO:0000256" key="4">
    <source>
        <dbReference type="ARBA" id="ARBA00022840"/>
    </source>
</evidence>
<evidence type="ECO:0000256" key="2">
    <source>
        <dbReference type="ARBA" id="ARBA00022448"/>
    </source>
</evidence>
<keyword evidence="4 6" id="KW-0067">ATP-binding</keyword>
<comment type="similarity">
    <text evidence="1">Belongs to the ABC transporter superfamily.</text>
</comment>
<gene>
    <name evidence="6" type="ORF">H8708_12575</name>
</gene>
<dbReference type="RefSeq" id="WP_262428055.1">
    <property type="nucleotide sequence ID" value="NZ_JACRTJ010000027.1"/>
</dbReference>
<proteinExistence type="inferred from homology"/>
<keyword evidence="7" id="KW-1185">Reference proteome</keyword>
<comment type="caution">
    <text evidence="6">The sequence shown here is derived from an EMBL/GenBank/DDBJ whole genome shotgun (WGS) entry which is preliminary data.</text>
</comment>
<sequence>MVIKQNVPHGMDDPGFRRKDIVMIKLHDIQKDYGTVPVLENISLEIIPGKIYGLIGPNGAGKTTFLKILAGILYPASGSLEIQGSREKYDRWCRTHVIYIPGGDRGLRQKNSVYENALCYGIIKGMRKQAVADRILELAPVLSMEKLLDKRVETLSMGQKKKAALLCGLCSGMQVILFDEPSLGVDIDGIEELKSIIKKVHQEYQITFLISSHDMSFLSDIASEYIFMSGGRIKLEHHGPADHKDIMKKYQKLIR</sequence>
<dbReference type="InterPro" id="IPR003439">
    <property type="entry name" value="ABC_transporter-like_ATP-bd"/>
</dbReference>
<dbReference type="GO" id="GO:0005524">
    <property type="term" value="F:ATP binding"/>
    <property type="evidence" value="ECO:0007669"/>
    <property type="project" value="UniProtKB-KW"/>
</dbReference>
<keyword evidence="2" id="KW-0813">Transport</keyword>
<evidence type="ECO:0000313" key="7">
    <source>
        <dbReference type="Proteomes" id="UP000647491"/>
    </source>
</evidence>
<dbReference type="PANTHER" id="PTHR42711">
    <property type="entry name" value="ABC TRANSPORTER ATP-BINDING PROTEIN"/>
    <property type="match status" value="1"/>
</dbReference>
<dbReference type="Gene3D" id="3.40.50.300">
    <property type="entry name" value="P-loop containing nucleotide triphosphate hydrolases"/>
    <property type="match status" value="1"/>
</dbReference>
<dbReference type="PANTHER" id="PTHR42711:SF5">
    <property type="entry name" value="ABC TRANSPORTER ATP-BINDING PROTEIN NATA"/>
    <property type="match status" value="1"/>
</dbReference>
<feature type="domain" description="ABC transporter" evidence="5">
    <location>
        <begin position="24"/>
        <end position="255"/>
    </location>
</feature>